<keyword evidence="11" id="KW-0460">Magnesium</keyword>
<keyword evidence="12" id="KW-0324">Glycolysis</keyword>
<keyword evidence="10" id="KW-0067">ATP-binding</keyword>
<evidence type="ECO:0000256" key="3">
    <source>
        <dbReference type="ARBA" id="ARBA00004679"/>
    </source>
</evidence>
<evidence type="ECO:0000256" key="4">
    <source>
        <dbReference type="ARBA" id="ARBA00012055"/>
    </source>
</evidence>
<dbReference type="GO" id="GO:0016208">
    <property type="term" value="F:AMP binding"/>
    <property type="evidence" value="ECO:0007669"/>
    <property type="project" value="TreeGrafter"/>
</dbReference>
<comment type="pathway">
    <text evidence="3">Carbohydrate degradation; glycolysis; D-glyceraldehyde 3-phosphate and glycerone phosphate from D-glucose: step 3/4.</text>
</comment>
<dbReference type="SUPFAM" id="SSF53784">
    <property type="entry name" value="Phosphofructokinase"/>
    <property type="match status" value="1"/>
</dbReference>
<dbReference type="GO" id="GO:0003872">
    <property type="term" value="F:6-phosphofructokinase activity"/>
    <property type="evidence" value="ECO:0007669"/>
    <property type="project" value="UniProtKB-EC"/>
</dbReference>
<dbReference type="GO" id="GO:0070095">
    <property type="term" value="F:fructose-6-phosphate binding"/>
    <property type="evidence" value="ECO:0007669"/>
    <property type="project" value="TreeGrafter"/>
</dbReference>
<dbReference type="GO" id="GO:0042802">
    <property type="term" value="F:identical protein binding"/>
    <property type="evidence" value="ECO:0007669"/>
    <property type="project" value="TreeGrafter"/>
</dbReference>
<evidence type="ECO:0000256" key="2">
    <source>
        <dbReference type="ARBA" id="ARBA00004496"/>
    </source>
</evidence>
<dbReference type="GO" id="GO:0030388">
    <property type="term" value="P:fructose 1,6-bisphosphate metabolic process"/>
    <property type="evidence" value="ECO:0007669"/>
    <property type="project" value="TreeGrafter"/>
</dbReference>
<dbReference type="GO" id="GO:0006002">
    <property type="term" value="P:fructose 6-phosphate metabolic process"/>
    <property type="evidence" value="ECO:0007669"/>
    <property type="project" value="InterPro"/>
</dbReference>
<dbReference type="InterPro" id="IPR022953">
    <property type="entry name" value="ATP_PFK"/>
</dbReference>
<evidence type="ECO:0000256" key="7">
    <source>
        <dbReference type="ARBA" id="ARBA00022723"/>
    </source>
</evidence>
<keyword evidence="8" id="KW-0547">Nucleotide-binding</keyword>
<comment type="subcellular location">
    <subcellularLocation>
        <location evidence="2">Cytoplasm</location>
    </subcellularLocation>
</comment>
<dbReference type="GO" id="GO:0005524">
    <property type="term" value="F:ATP binding"/>
    <property type="evidence" value="ECO:0007669"/>
    <property type="project" value="UniProtKB-KW"/>
</dbReference>
<dbReference type="Gene3D" id="3.40.50.450">
    <property type="match status" value="1"/>
</dbReference>
<dbReference type="PANTHER" id="PTHR13697">
    <property type="entry name" value="PHOSPHOFRUCTOKINASE"/>
    <property type="match status" value="1"/>
</dbReference>
<evidence type="ECO:0000256" key="12">
    <source>
        <dbReference type="ARBA" id="ARBA00023152"/>
    </source>
</evidence>
<evidence type="ECO:0000313" key="16">
    <source>
        <dbReference type="Proteomes" id="UP001165289"/>
    </source>
</evidence>
<name>A0AAV7K4G9_9METZ</name>
<dbReference type="EC" id="2.7.1.11" evidence="4"/>
<accession>A0AAV7K4G9</accession>
<dbReference type="AlphaFoldDB" id="A0AAV7K4G9"/>
<keyword evidence="9" id="KW-0418">Kinase</keyword>
<sequence length="273" mass="29630">MAFHSDKSQHLDKIGNVKKLAILTSGGDSQGMNATIRAITRVAIYHGIDVYGIYEGFNGLIQGGEMIRRLSWDHVSGIIQKGGTILGTARCKEFHDKKGRRCAIQNLLLNKIQYLCVIGGDGSLTGASLLSDEFDEHCLTICEMQSIPDIASISSKMTFLNVLGIVASIDNDMCDIDMTIGTDSALHRIIDAADSIKTTAGSHQRVFIIEVMGRRCGHLALMSALTTEADYLFIPEVVINISKVNIIYLHATLVWLLPNGSCSSLGASDLPYV</sequence>
<evidence type="ECO:0000256" key="5">
    <source>
        <dbReference type="ARBA" id="ARBA00022490"/>
    </source>
</evidence>
<dbReference type="Proteomes" id="UP001165289">
    <property type="component" value="Unassembled WGS sequence"/>
</dbReference>
<comment type="catalytic activity">
    <reaction evidence="13">
        <text>beta-D-fructose 6-phosphate + ATP = beta-D-fructose 1,6-bisphosphate + ADP + H(+)</text>
        <dbReference type="Rhea" id="RHEA:16109"/>
        <dbReference type="ChEBI" id="CHEBI:15378"/>
        <dbReference type="ChEBI" id="CHEBI:30616"/>
        <dbReference type="ChEBI" id="CHEBI:32966"/>
        <dbReference type="ChEBI" id="CHEBI:57634"/>
        <dbReference type="ChEBI" id="CHEBI:456216"/>
        <dbReference type="EC" id="2.7.1.11"/>
    </reaction>
</comment>
<evidence type="ECO:0000256" key="1">
    <source>
        <dbReference type="ARBA" id="ARBA00001946"/>
    </source>
</evidence>
<evidence type="ECO:0000256" key="6">
    <source>
        <dbReference type="ARBA" id="ARBA00022679"/>
    </source>
</evidence>
<keyword evidence="7" id="KW-0479">Metal-binding</keyword>
<feature type="domain" description="Phosphofructokinase" evidence="14">
    <location>
        <begin position="19"/>
        <end position="244"/>
    </location>
</feature>
<dbReference type="EMBL" id="JAKMXF010000155">
    <property type="protein sequence ID" value="KAI6656147.1"/>
    <property type="molecule type" value="Genomic_DNA"/>
</dbReference>
<dbReference type="GO" id="GO:0046872">
    <property type="term" value="F:metal ion binding"/>
    <property type="evidence" value="ECO:0007669"/>
    <property type="project" value="UniProtKB-KW"/>
</dbReference>
<evidence type="ECO:0000256" key="11">
    <source>
        <dbReference type="ARBA" id="ARBA00022842"/>
    </source>
</evidence>
<evidence type="ECO:0000256" key="13">
    <source>
        <dbReference type="ARBA" id="ARBA00048070"/>
    </source>
</evidence>
<dbReference type="GO" id="GO:0048029">
    <property type="term" value="F:monosaccharide binding"/>
    <property type="evidence" value="ECO:0007669"/>
    <property type="project" value="TreeGrafter"/>
</dbReference>
<evidence type="ECO:0000313" key="15">
    <source>
        <dbReference type="EMBL" id="KAI6656147.1"/>
    </source>
</evidence>
<dbReference type="GO" id="GO:0061621">
    <property type="term" value="P:canonical glycolysis"/>
    <property type="evidence" value="ECO:0007669"/>
    <property type="project" value="TreeGrafter"/>
</dbReference>
<keyword evidence="6" id="KW-0808">Transferase</keyword>
<dbReference type="PRINTS" id="PR00476">
    <property type="entry name" value="PHFRCTKINASE"/>
</dbReference>
<protein>
    <recommendedName>
        <fullName evidence="4">6-phosphofructokinase</fullName>
        <ecNumber evidence="4">2.7.1.11</ecNumber>
    </recommendedName>
</protein>
<reference evidence="15 16" key="1">
    <citation type="journal article" date="2023" name="BMC Biol.">
        <title>The compact genome of the sponge Oopsacas minuta (Hexactinellida) is lacking key metazoan core genes.</title>
        <authorList>
            <person name="Santini S."/>
            <person name="Schenkelaars Q."/>
            <person name="Jourda C."/>
            <person name="Duchesne M."/>
            <person name="Belahbib H."/>
            <person name="Rocher C."/>
            <person name="Selva M."/>
            <person name="Riesgo A."/>
            <person name="Vervoort M."/>
            <person name="Leys S.P."/>
            <person name="Kodjabachian L."/>
            <person name="Le Bivic A."/>
            <person name="Borchiellini C."/>
            <person name="Claverie J.M."/>
            <person name="Renard E."/>
        </authorList>
    </citation>
    <scope>NUCLEOTIDE SEQUENCE [LARGE SCALE GENOMIC DNA]</scope>
    <source>
        <strain evidence="15">SPO-2</strain>
    </source>
</reference>
<evidence type="ECO:0000256" key="9">
    <source>
        <dbReference type="ARBA" id="ARBA00022777"/>
    </source>
</evidence>
<evidence type="ECO:0000256" key="8">
    <source>
        <dbReference type="ARBA" id="ARBA00022741"/>
    </source>
</evidence>
<gene>
    <name evidence="15" type="ORF">LOD99_1480</name>
</gene>
<dbReference type="GO" id="GO:0005945">
    <property type="term" value="C:6-phosphofructokinase complex"/>
    <property type="evidence" value="ECO:0007669"/>
    <property type="project" value="TreeGrafter"/>
</dbReference>
<evidence type="ECO:0000259" key="14">
    <source>
        <dbReference type="Pfam" id="PF00365"/>
    </source>
</evidence>
<comment type="cofactor">
    <cofactor evidence="1">
        <name>Mg(2+)</name>
        <dbReference type="ChEBI" id="CHEBI:18420"/>
    </cofactor>
</comment>
<dbReference type="InterPro" id="IPR000023">
    <property type="entry name" value="Phosphofructokinase_dom"/>
</dbReference>
<proteinExistence type="predicted"/>
<keyword evidence="5" id="KW-0963">Cytoplasm</keyword>
<comment type="caution">
    <text evidence="15">The sequence shown here is derived from an EMBL/GenBank/DDBJ whole genome shotgun (WGS) entry which is preliminary data.</text>
</comment>
<organism evidence="15 16">
    <name type="scientific">Oopsacas minuta</name>
    <dbReference type="NCBI Taxonomy" id="111878"/>
    <lineage>
        <taxon>Eukaryota</taxon>
        <taxon>Metazoa</taxon>
        <taxon>Porifera</taxon>
        <taxon>Hexactinellida</taxon>
        <taxon>Hexasterophora</taxon>
        <taxon>Lyssacinosida</taxon>
        <taxon>Leucopsacidae</taxon>
        <taxon>Oopsacas</taxon>
    </lineage>
</organism>
<dbReference type="PIRSF" id="PIRSF000532">
    <property type="entry name" value="ATP_PFK_prok"/>
    <property type="match status" value="1"/>
</dbReference>
<dbReference type="Pfam" id="PF00365">
    <property type="entry name" value="PFK"/>
    <property type="match status" value="1"/>
</dbReference>
<evidence type="ECO:0000256" key="10">
    <source>
        <dbReference type="ARBA" id="ARBA00022840"/>
    </source>
</evidence>
<dbReference type="PANTHER" id="PTHR13697:SF4">
    <property type="entry name" value="ATP-DEPENDENT 6-PHOSPHOFRUCTOKINASE"/>
    <property type="match status" value="1"/>
</dbReference>
<keyword evidence="16" id="KW-1185">Reference proteome</keyword>
<dbReference type="InterPro" id="IPR012003">
    <property type="entry name" value="ATP_PFK_prok-type"/>
</dbReference>
<dbReference type="InterPro" id="IPR035966">
    <property type="entry name" value="PKF_sf"/>
</dbReference>